<dbReference type="GO" id="GO:0046872">
    <property type="term" value="F:metal ion binding"/>
    <property type="evidence" value="ECO:0007669"/>
    <property type="project" value="UniProtKB-KW"/>
</dbReference>
<dbReference type="Pfam" id="PF04998">
    <property type="entry name" value="RNA_pol_Rpb1_5"/>
    <property type="match status" value="1"/>
</dbReference>
<dbReference type="Gene3D" id="3.30.70.2850">
    <property type="match status" value="1"/>
</dbReference>
<comment type="catalytic activity">
    <reaction evidence="12 14">
        <text>RNA(n) + a ribonucleoside 5'-triphosphate = RNA(n+1) + diphosphate</text>
        <dbReference type="Rhea" id="RHEA:21248"/>
        <dbReference type="Rhea" id="RHEA-COMP:14527"/>
        <dbReference type="Rhea" id="RHEA-COMP:17342"/>
        <dbReference type="ChEBI" id="CHEBI:33019"/>
        <dbReference type="ChEBI" id="CHEBI:61557"/>
        <dbReference type="ChEBI" id="CHEBI:140395"/>
        <dbReference type="EC" id="2.7.7.6"/>
    </reaction>
</comment>
<comment type="subunit">
    <text evidence="3">Component of the RNA polymerase I (Pol I) complex consisting of at least 13 subunits.</text>
</comment>
<dbReference type="VEuPathDB" id="FungiDB:BDEG_23884"/>
<evidence type="ECO:0000256" key="7">
    <source>
        <dbReference type="ARBA" id="ARBA00022723"/>
    </source>
</evidence>
<dbReference type="EMBL" id="DS022304">
    <property type="protein sequence ID" value="OAJ40111.1"/>
    <property type="molecule type" value="Genomic_DNA"/>
</dbReference>
<dbReference type="FunFam" id="1.10.274.100:FF:000006">
    <property type="entry name" value="DNA-directed RNA polymerase subunit"/>
    <property type="match status" value="1"/>
</dbReference>
<evidence type="ECO:0000256" key="9">
    <source>
        <dbReference type="ARBA" id="ARBA00022842"/>
    </source>
</evidence>
<dbReference type="PANTHER" id="PTHR19376:SF11">
    <property type="entry name" value="DNA-DIRECTED RNA POLYMERASE I SUBUNIT RPA1"/>
    <property type="match status" value="1"/>
</dbReference>
<dbReference type="eggNOG" id="KOG0262">
    <property type="taxonomic scope" value="Eukaryota"/>
</dbReference>
<evidence type="ECO:0000256" key="6">
    <source>
        <dbReference type="ARBA" id="ARBA00022695"/>
    </source>
</evidence>
<feature type="region of interest" description="Disordered" evidence="15">
    <location>
        <begin position="1433"/>
        <end position="1484"/>
    </location>
</feature>
<keyword evidence="8" id="KW-0862">Zinc</keyword>
<dbReference type="Pfam" id="PF04983">
    <property type="entry name" value="RNA_pol_Rpb1_3"/>
    <property type="match status" value="1"/>
</dbReference>
<dbReference type="FunFam" id="1.10.150.390:FF:000005">
    <property type="entry name" value="DNA-directed RNA polymerase subunit"/>
    <property type="match status" value="1"/>
</dbReference>
<dbReference type="InterPro" id="IPR007081">
    <property type="entry name" value="RNA_pol_Rpb1_5"/>
</dbReference>
<dbReference type="STRING" id="403673.A0A177WL44"/>
<evidence type="ECO:0000259" key="16">
    <source>
        <dbReference type="SMART" id="SM00663"/>
    </source>
</evidence>
<proteinExistence type="inferred from homology"/>
<reference evidence="17 18" key="1">
    <citation type="submission" date="2006-10" db="EMBL/GenBank/DDBJ databases">
        <title>The Genome Sequence of Batrachochytrium dendrobatidis JEL423.</title>
        <authorList>
            <consortium name="The Broad Institute Genome Sequencing Platform"/>
            <person name="Birren B."/>
            <person name="Lander E."/>
            <person name="Galagan J."/>
            <person name="Cuomo C."/>
            <person name="Devon K."/>
            <person name="Jaffe D."/>
            <person name="Butler J."/>
            <person name="Alvarez P."/>
            <person name="Gnerre S."/>
            <person name="Grabherr M."/>
            <person name="Kleber M."/>
            <person name="Mauceli E."/>
            <person name="Brockman W."/>
            <person name="Young S."/>
            <person name="LaButti K."/>
            <person name="Sykes S."/>
            <person name="DeCaprio D."/>
            <person name="Crawford M."/>
            <person name="Koehrsen M."/>
            <person name="Engels R."/>
            <person name="Montgomery P."/>
            <person name="Pearson M."/>
            <person name="Howarth C."/>
            <person name="Larson L."/>
            <person name="White J."/>
            <person name="O'Leary S."/>
            <person name="Kodira C."/>
            <person name="Zeng Q."/>
            <person name="Yandava C."/>
            <person name="Alvarado L."/>
            <person name="Longcore J."/>
            <person name="James T."/>
        </authorList>
    </citation>
    <scope>NUCLEOTIDE SEQUENCE [LARGE SCALE GENOMIC DNA]</scope>
    <source>
        <strain evidence="17 18">JEL423</strain>
    </source>
</reference>
<feature type="region of interest" description="Disordered" evidence="15">
    <location>
        <begin position="1550"/>
        <end position="1570"/>
    </location>
</feature>
<sequence>MNISNPVSAEVRSVHFSFYSPQDLRKLSVKQITNPIIFDNLDHPTPQGLYDSALGPSGIDSTCSTCSLGFSNCPGHFGHIELSVPVYNSVNFKLLYKLLQSTCYYCHHLRTSRSVIHSFVAKLKLIHAGLIVEAAELDSALFSEPLINTSDSPKNSSSTNKSSTFINDEAEEDHEDMISKSFMNVDTEDSEPQDSAGSVNFEKRTSAQIITAIDRFVDQAFAKNPYTRPSKVTLLTANIRRLERQFFSAIPAQTCQNCRGQSPKFRKDGESKIFEQPLNNKQKMSMNTQNLTPENLFGPKMHAVDDDNEKTAQQGDAVSQAIDSQREIFLTPLQVKAHIELLWKRETVVLDLLFGNSSSKKSPRVSSPLMFFLDVVSVTPNRFRPISKMGDSQYENPQNIFLTAILKANVSIQELQRQEEAALKVIADDPKLYQLQKAEFLRRIIDAWMILQNSVNYLLDSSKCPLSVSGKIAPPGIRQLLEKKEGLFRKHMMGKRVNHAARSVISPDPYIETNEIGIPPVFASKLTYPEPVTHHNIKEMRRCVVNGPLKWPGATHVENEDGTLISLSSFDDAGRTAIANQLLTPSMHHGETNHSYNFDHVNKKVYRHIRNGDFLLLNRQPTLHKPSIMAHTARVLPGEKTIRMHYANCNTYNADFDGDEMNIHFPQNEIARAEAMLIARNDQQYLVPTDGGVLRGLIQDHVDAGVDMCSRDTFFNRETYMQLVYIGLCPEGSVTSTVGNGNIEPPIVIGRNGRVVTLPPAIIKPVAKWTGKQIISTILVNLIPEDRNLLNLVSKSRIPAKQWGPSAPEEQTVIFMDGDLLTGILDKSQFGASANGLVHAVYEVYGASYAGKLLSILGRLFTSYLQFAGFTCRMDDLRLTPEGDAVRCELIESASSIGLDAISEITGVNVEGISHDKRTMYMARSKGDKTALAKNIELNVALEQVLRNSEKMAALDSAMKSRTNKVTSKIISSCVPDRLLKPFPHNNMQVMTVSGAKGSGVNVSQISCLLGQQELEGKRVPTMISGKTLPSFLAYDTSARAGGYITGRFLTGIKPQEYYFHCMAGREGLIDTAVKTSRSGYLQRCLIKHLEGLSVHYDHTVRDMDGSLLQFQYGEDALDVVKQTTLQKFDFCALNYRALLKRYDPSALAGKVDDESLERYLKKQRKQDRESIRESGGSFKPNHDPILSIFSPSRHIGSVSDGFADALSAYIEKNTSQLLYTSSSKKTHKNRTDENGEARPVKDTWSVPKISARKFKVLMELRYMHSLVEPGEAVGLLAAQSIGEPSTQMTLNTFHFAGFGAKNVTLGIPRLREIIMTASQSIQTPLMRLPLKQEATVDQAHQIADQISRVVLSQIMHGVTVSETLVPKTPERQKRVKQFCVRLELWPQEACQRQYGITDEDIGNIIEKKFVPILDRTIMRMLKVKFTGDNASTEADEGQTLASLGFTESSVEKTTKSSKPQNDGDEDESNGLDNGRSTNFKSSHSLIDRVVDAADLSDAEGDDSEVSDDDGDNDATAVRQNTKRQQQATYDGPDEDDEQVIEHLADIEMANDDDKVSVNTDPDSVNDADDGLDLDGFETEKHTNGINRSVRIQRASRFVSGYKFHKGSLRYCELTYELSTDTKKILMLPLVEEVCSNLIVRQVPGVSRCYYLPNESENDKSVNVGTDGVNLKGIWEYDNVIDVNKIGTNDIAAILHTYGVEAARAAIMQEIAGVFGVYGIQVDSRHLSIIADYMTFEGGYKAFNRTCMGSNPSPFLQMSFETTTSFLTTATLTGDSDPLDSPSARIVMGQAVKTGTGSFSVLQPLVRSARG</sequence>
<dbReference type="EC" id="2.7.7.6" evidence="14"/>
<dbReference type="InterPro" id="IPR007066">
    <property type="entry name" value="RNA_pol_Rpb1_3"/>
</dbReference>
<dbReference type="CDD" id="cd01435">
    <property type="entry name" value="RNAP_I_RPA1_N"/>
    <property type="match status" value="1"/>
</dbReference>
<keyword evidence="11" id="KW-0539">Nucleus</keyword>
<dbReference type="InterPro" id="IPR015699">
    <property type="entry name" value="DNA-dir_RNA_pol1_lsu_N"/>
</dbReference>
<evidence type="ECO:0000256" key="12">
    <source>
        <dbReference type="ARBA" id="ARBA00048552"/>
    </source>
</evidence>
<dbReference type="FunFam" id="2.40.40.20:FF:000019">
    <property type="entry name" value="DNA-directed RNA polymerase II subunit RPB1"/>
    <property type="match status" value="1"/>
</dbReference>
<evidence type="ECO:0000256" key="15">
    <source>
        <dbReference type="SAM" id="MobiDB-lite"/>
    </source>
</evidence>
<keyword evidence="4 14" id="KW-0240">DNA-directed RNA polymerase</keyword>
<dbReference type="Gene3D" id="1.10.357.120">
    <property type="match status" value="1"/>
</dbReference>
<keyword evidence="6 14" id="KW-0548">Nucleotidyltransferase</keyword>
<keyword evidence="7" id="KW-0479">Metal-binding</keyword>
<evidence type="ECO:0000256" key="3">
    <source>
        <dbReference type="ARBA" id="ARBA00011251"/>
    </source>
</evidence>
<dbReference type="InterPro" id="IPR000722">
    <property type="entry name" value="RNA_pol_asu"/>
</dbReference>
<evidence type="ECO:0000313" key="17">
    <source>
        <dbReference type="EMBL" id="OAJ40111.1"/>
    </source>
</evidence>
<organism evidence="17 18">
    <name type="scientific">Batrachochytrium dendrobatidis (strain JEL423)</name>
    <dbReference type="NCBI Taxonomy" id="403673"/>
    <lineage>
        <taxon>Eukaryota</taxon>
        <taxon>Fungi</taxon>
        <taxon>Fungi incertae sedis</taxon>
        <taxon>Chytridiomycota</taxon>
        <taxon>Chytridiomycota incertae sedis</taxon>
        <taxon>Chytridiomycetes</taxon>
        <taxon>Rhizophydiales</taxon>
        <taxon>Rhizophydiales incertae sedis</taxon>
        <taxon>Batrachochytrium</taxon>
    </lineage>
</organism>
<feature type="domain" description="RNA polymerase N-terminal" evidence="16">
    <location>
        <begin position="369"/>
        <end position="709"/>
    </location>
</feature>
<evidence type="ECO:0000256" key="4">
    <source>
        <dbReference type="ARBA" id="ARBA00022478"/>
    </source>
</evidence>
<feature type="compositionally biased region" description="Polar residues" evidence="15">
    <location>
        <begin position="1518"/>
        <end position="1529"/>
    </location>
</feature>
<dbReference type="Gene3D" id="1.10.274.100">
    <property type="entry name" value="RNA polymerase Rpb1, domain 3"/>
    <property type="match status" value="1"/>
</dbReference>
<dbReference type="GO" id="GO:0005736">
    <property type="term" value="C:RNA polymerase I complex"/>
    <property type="evidence" value="ECO:0007669"/>
    <property type="project" value="UniProtKB-ARBA"/>
</dbReference>
<dbReference type="InterPro" id="IPR007083">
    <property type="entry name" value="RNA_pol_Rpb1_4"/>
</dbReference>
<dbReference type="Gene3D" id="1.10.150.390">
    <property type="match status" value="1"/>
</dbReference>
<dbReference type="CDD" id="cd02735">
    <property type="entry name" value="RNAP_I_Rpa1_C"/>
    <property type="match status" value="1"/>
</dbReference>
<gene>
    <name evidence="17" type="ORF">BDEG_23884</name>
</gene>
<dbReference type="InterPro" id="IPR042102">
    <property type="entry name" value="RNA_pol_Rpb1_3_sf"/>
</dbReference>
<evidence type="ECO:0000256" key="8">
    <source>
        <dbReference type="ARBA" id="ARBA00022833"/>
    </source>
</evidence>
<dbReference type="Gene3D" id="2.40.40.20">
    <property type="match status" value="1"/>
</dbReference>
<dbReference type="Pfam" id="PF04997">
    <property type="entry name" value="RNA_pol_Rpb1_1"/>
    <property type="match status" value="1"/>
</dbReference>
<feature type="compositionally biased region" description="Acidic residues" evidence="15">
    <location>
        <begin position="1498"/>
        <end position="1513"/>
    </location>
</feature>
<dbReference type="Proteomes" id="UP000077115">
    <property type="component" value="Unassembled WGS sequence"/>
</dbReference>
<dbReference type="InterPro" id="IPR044893">
    <property type="entry name" value="RNA_pol_Rpb1_clamp_domain"/>
</dbReference>
<evidence type="ECO:0000313" key="18">
    <source>
        <dbReference type="Proteomes" id="UP000077115"/>
    </source>
</evidence>
<name>A0A177WL44_BATDL</name>
<dbReference type="FunFam" id="3.30.1490.180:FF:000003">
    <property type="entry name" value="DNA-directed RNA polymerase subunit"/>
    <property type="match status" value="1"/>
</dbReference>
<keyword evidence="9" id="KW-0460">Magnesium</keyword>
<keyword evidence="5 14" id="KW-0808">Transferase</keyword>
<feature type="compositionally biased region" description="Polar residues" evidence="15">
    <location>
        <begin position="1471"/>
        <end position="1484"/>
    </location>
</feature>
<dbReference type="FunFam" id="4.10.860.120:FF:000006">
    <property type="entry name" value="DNA-directed RNA polymerase subunit"/>
    <property type="match status" value="1"/>
</dbReference>
<dbReference type="Gene3D" id="3.30.1490.180">
    <property type="entry name" value="RNA polymerase ii"/>
    <property type="match status" value="1"/>
</dbReference>
<evidence type="ECO:0000256" key="2">
    <source>
        <dbReference type="ARBA" id="ARBA00006460"/>
    </source>
</evidence>
<feature type="region of interest" description="Disordered" evidence="15">
    <location>
        <begin position="150"/>
        <end position="170"/>
    </location>
</feature>
<dbReference type="GO" id="GO:0003899">
    <property type="term" value="F:DNA-directed RNA polymerase activity"/>
    <property type="evidence" value="ECO:0007669"/>
    <property type="project" value="UniProtKB-EC"/>
</dbReference>
<dbReference type="Gene3D" id="4.10.860.120">
    <property type="entry name" value="RNA polymerase II, clamp domain"/>
    <property type="match status" value="1"/>
</dbReference>
<evidence type="ECO:0000256" key="11">
    <source>
        <dbReference type="ARBA" id="ARBA00023242"/>
    </source>
</evidence>
<evidence type="ECO:0000256" key="10">
    <source>
        <dbReference type="ARBA" id="ARBA00023163"/>
    </source>
</evidence>
<dbReference type="SMART" id="SM00663">
    <property type="entry name" value="RPOLA_N"/>
    <property type="match status" value="1"/>
</dbReference>
<dbReference type="InterPro" id="IPR007080">
    <property type="entry name" value="RNA_pol_Rpb1_1"/>
</dbReference>
<accession>A0A177WL44</accession>
<dbReference type="OrthoDB" id="270392at2759"/>
<evidence type="ECO:0000256" key="14">
    <source>
        <dbReference type="RuleBase" id="RU004279"/>
    </source>
</evidence>
<feature type="region of interest" description="Disordered" evidence="15">
    <location>
        <begin position="1498"/>
        <end position="1536"/>
    </location>
</feature>
<dbReference type="Gene3D" id="1.10.132.30">
    <property type="match status" value="1"/>
</dbReference>
<feature type="compositionally biased region" description="Low complexity" evidence="15">
    <location>
        <begin position="150"/>
        <end position="164"/>
    </location>
</feature>
<comment type="function">
    <text evidence="13">DNA-dependent RNA polymerase catalyzes the transcription of DNA into RNA using the four ribonucleoside triphosphates as substrates. Largest and catalytic core component of RNA polymerase I which synthesizes ribosomal RNA precursors. Forms the polymerase active center together with the second largest subunit. A single stranded DNA template strand of the promoter is positioned within the central active site cleft of Pol I. A bridging helix emanates from RPA1 and crosses the cleft near the catalytic site and is thought to promote translocation of Pol I by acting as a ratchet that moves the RNA-DNA hybrid through the active site by switching from straight to bent conformations at each step of nucleotide addition.</text>
</comment>
<dbReference type="GO" id="GO:0003677">
    <property type="term" value="F:DNA binding"/>
    <property type="evidence" value="ECO:0007669"/>
    <property type="project" value="InterPro"/>
</dbReference>
<dbReference type="InterPro" id="IPR045867">
    <property type="entry name" value="DNA-dir_RpoC_beta_prime"/>
</dbReference>
<dbReference type="Gene3D" id="6.10.250.2940">
    <property type="match status" value="1"/>
</dbReference>
<protein>
    <recommendedName>
        <fullName evidence="14">DNA-directed RNA polymerase subunit</fullName>
        <ecNumber evidence="14">2.7.7.6</ecNumber>
    </recommendedName>
</protein>
<feature type="compositionally biased region" description="Basic and acidic residues" evidence="15">
    <location>
        <begin position="1163"/>
        <end position="1173"/>
    </location>
</feature>
<dbReference type="InterPro" id="IPR047107">
    <property type="entry name" value="DNA-dir_RNA_pol1_lsu_C"/>
</dbReference>
<dbReference type="InterPro" id="IPR038120">
    <property type="entry name" value="Rpb1_funnel_sf"/>
</dbReference>
<reference evidence="17 18" key="2">
    <citation type="submission" date="2016-05" db="EMBL/GenBank/DDBJ databases">
        <title>Lineage-specific infection strategies underlie the spectrum of fungal disease in amphibians.</title>
        <authorList>
            <person name="Cuomo C.A."/>
            <person name="Farrer R.A."/>
            <person name="James T."/>
            <person name="Longcore J."/>
            <person name="Birren B."/>
        </authorList>
    </citation>
    <scope>NUCLEOTIDE SEQUENCE [LARGE SCALE GENOMIC DNA]</scope>
    <source>
        <strain evidence="17 18">JEL423</strain>
    </source>
</reference>
<evidence type="ECO:0000256" key="5">
    <source>
        <dbReference type="ARBA" id="ARBA00022679"/>
    </source>
</evidence>
<dbReference type="Pfam" id="PF05000">
    <property type="entry name" value="RNA_pol_Rpb1_4"/>
    <property type="match status" value="1"/>
</dbReference>
<feature type="region of interest" description="Disordered" evidence="15">
    <location>
        <begin position="1163"/>
        <end position="1184"/>
    </location>
</feature>
<comment type="subcellular location">
    <subcellularLocation>
        <location evidence="1">Nucleus</location>
    </subcellularLocation>
</comment>
<evidence type="ECO:0000256" key="13">
    <source>
        <dbReference type="ARBA" id="ARBA00053996"/>
    </source>
</evidence>
<dbReference type="GO" id="GO:0006351">
    <property type="term" value="P:DNA-templated transcription"/>
    <property type="evidence" value="ECO:0007669"/>
    <property type="project" value="InterPro"/>
</dbReference>
<comment type="similarity">
    <text evidence="2 14">Belongs to the RNA polymerase beta' chain family.</text>
</comment>
<evidence type="ECO:0000256" key="1">
    <source>
        <dbReference type="ARBA" id="ARBA00004123"/>
    </source>
</evidence>
<dbReference type="Pfam" id="PF00623">
    <property type="entry name" value="RNA_pol_Rpb1_2"/>
    <property type="match status" value="1"/>
</dbReference>
<dbReference type="InterPro" id="IPR006592">
    <property type="entry name" value="RNA_pol_N"/>
</dbReference>
<dbReference type="PANTHER" id="PTHR19376">
    <property type="entry name" value="DNA-DIRECTED RNA POLYMERASE"/>
    <property type="match status" value="1"/>
</dbReference>
<dbReference type="SUPFAM" id="SSF64484">
    <property type="entry name" value="beta and beta-prime subunits of DNA dependent RNA-polymerase"/>
    <property type="match status" value="1"/>
</dbReference>
<keyword evidence="10 14" id="KW-0804">Transcription</keyword>